<dbReference type="PANTHER" id="PTHR47926">
    <property type="entry name" value="PENTATRICOPEPTIDE REPEAT-CONTAINING PROTEIN"/>
    <property type="match status" value="1"/>
</dbReference>
<proteinExistence type="predicted"/>
<accession>A0A8T2S1U4</accession>
<dbReference type="GO" id="GO:0048731">
    <property type="term" value="P:system development"/>
    <property type="evidence" value="ECO:0007669"/>
    <property type="project" value="UniProtKB-ARBA"/>
</dbReference>
<dbReference type="AlphaFoldDB" id="A0A8T2S1U4"/>
<comment type="caution">
    <text evidence="3">The sequence shown here is derived from an EMBL/GenBank/DDBJ whole genome shotgun (WGS) entry which is preliminary data.</text>
</comment>
<dbReference type="EMBL" id="CM035428">
    <property type="protein sequence ID" value="KAH7301678.1"/>
    <property type="molecule type" value="Genomic_DNA"/>
</dbReference>
<feature type="repeat" description="PPR" evidence="2">
    <location>
        <begin position="483"/>
        <end position="517"/>
    </location>
</feature>
<protein>
    <recommendedName>
        <fullName evidence="5">Pentatricopeptide repeat-containing protein</fullName>
    </recommendedName>
</protein>
<dbReference type="GO" id="GO:0003723">
    <property type="term" value="F:RNA binding"/>
    <property type="evidence" value="ECO:0007669"/>
    <property type="project" value="InterPro"/>
</dbReference>
<dbReference type="Proteomes" id="UP000825935">
    <property type="component" value="Chromosome 23"/>
</dbReference>
<evidence type="ECO:0000256" key="1">
    <source>
        <dbReference type="ARBA" id="ARBA00022737"/>
    </source>
</evidence>
<dbReference type="GO" id="GO:0009451">
    <property type="term" value="P:RNA modification"/>
    <property type="evidence" value="ECO:0007669"/>
    <property type="project" value="InterPro"/>
</dbReference>
<dbReference type="InterPro" id="IPR046960">
    <property type="entry name" value="PPR_At4g14850-like_plant"/>
</dbReference>
<dbReference type="InterPro" id="IPR011990">
    <property type="entry name" value="TPR-like_helical_dom_sf"/>
</dbReference>
<evidence type="ECO:0000256" key="2">
    <source>
        <dbReference type="PROSITE-ProRule" id="PRU00708"/>
    </source>
</evidence>
<dbReference type="Gene3D" id="1.25.40.10">
    <property type="entry name" value="Tetratricopeptide repeat domain"/>
    <property type="match status" value="6"/>
</dbReference>
<evidence type="ECO:0000313" key="3">
    <source>
        <dbReference type="EMBL" id="KAH7301678.1"/>
    </source>
</evidence>
<reference evidence="3 4" key="1">
    <citation type="submission" date="2021-08" db="EMBL/GenBank/DDBJ databases">
        <title>WGS assembly of Ceratopteris richardii.</title>
        <authorList>
            <person name="Marchant D.B."/>
            <person name="Chen G."/>
            <person name="Jenkins J."/>
            <person name="Shu S."/>
            <person name="Leebens-Mack J."/>
            <person name="Grimwood J."/>
            <person name="Schmutz J."/>
            <person name="Soltis P."/>
            <person name="Soltis D."/>
            <person name="Chen Z.-H."/>
        </authorList>
    </citation>
    <scope>NUCLEOTIDE SEQUENCE [LARGE SCALE GENOMIC DNA]</scope>
    <source>
        <strain evidence="3">Whitten #5841</strain>
        <tissue evidence="3">Leaf</tissue>
    </source>
</reference>
<feature type="repeat" description="PPR" evidence="2">
    <location>
        <begin position="247"/>
        <end position="281"/>
    </location>
</feature>
<dbReference type="InterPro" id="IPR002885">
    <property type="entry name" value="PPR_rpt"/>
</dbReference>
<dbReference type="FunFam" id="1.25.40.10:FF:000158">
    <property type="entry name" value="pentatricopeptide repeat-containing protein At2g33680"/>
    <property type="match status" value="1"/>
</dbReference>
<keyword evidence="1" id="KW-0677">Repeat</keyword>
<dbReference type="Pfam" id="PF01535">
    <property type="entry name" value="PPR"/>
    <property type="match status" value="3"/>
</dbReference>
<keyword evidence="4" id="KW-1185">Reference proteome</keyword>
<evidence type="ECO:0008006" key="5">
    <source>
        <dbReference type="Google" id="ProtNLM"/>
    </source>
</evidence>
<feature type="repeat" description="PPR" evidence="2">
    <location>
        <begin position="702"/>
        <end position="736"/>
    </location>
</feature>
<name>A0A8T2S1U4_CERRI</name>
<feature type="repeat" description="PPR" evidence="2">
    <location>
        <begin position="146"/>
        <end position="180"/>
    </location>
</feature>
<dbReference type="NCBIfam" id="TIGR00756">
    <property type="entry name" value="PPR"/>
    <property type="match status" value="3"/>
</dbReference>
<dbReference type="PROSITE" id="PS51375">
    <property type="entry name" value="PPR"/>
    <property type="match status" value="5"/>
</dbReference>
<sequence length="868" mass="96471">MRARSTTLLVLNLSIPTVFQLICTLTAFRALSSGRREFQSLKSSRSGCNFSLEAHIRFLCRKGLLHDAVVCVDNLSSRASYNVYIDLLKACHRDGRSSFTYRLLRHLYIHSLEDEKDIGEHSVVALVKCGRLVDALHLFDRLPVHSCFLWTAIICGFMDCSFYQEALQLHVRMRDQGIEPDSYTCVSLLKACGVIRNLEIGRSLHALARRMNFMSDLHVVTTLVCMYGRCGVIRDAENLFCSFPLADVVLCNSLMSAYIECNQGAKALQFYKQMLTGDIPPDKETFIIALQACGMLATKESSNGLLSDQHLNKKFVLLEIVQSLNIDSKLYGLNCDISLTTAIVNVYGKCEACKEAEIVFSRMCRTAEVIPWTAMLSAYVDADETVKAFLFYRQMEKENVLPIKQTVLSVIKACARISDHKNIVLQESRTEVSLGLIKAIHIDAIRRGLVSDLIVSNALISTYGKLRAVKEAQNVFNDSPLHDVISWTSLLSVFVDMGYGCETLQLYVQMQKEGCYPNDYTFVVSFRACGLLLEESIGFPGKDEVHIESLALEIVRALHVDAEKLGLATNVFVASTLLTTYGKCGSILEAKLFFDSFPEHGIAISNAMLSAFVDHNQEGRALKLFVKLQNQKCGADVCTLLCALQACNLIGALETCWNIHSFIVSAELELEEVLISSLICAYGKNSRMIDAEAVANGSPQLNTVTWNGCVAGYVGEGRTIESLQMFEQLKEAVVEPNNILFTSLLSACSHGGLVEQGLLYYKDMGECYAIDSELQHYGSILDLLGRAGDFRRIKDLLHNIPITIDSNLGSFSLGACFNDVNSGIGKQMLPFLSDLQPDESIAQFFMPFFYSDWNHDIVAERDDLPGIT</sequence>
<evidence type="ECO:0000313" key="4">
    <source>
        <dbReference type="Proteomes" id="UP000825935"/>
    </source>
</evidence>
<gene>
    <name evidence="3" type="ORF">KP509_23G037900</name>
</gene>
<feature type="repeat" description="PPR" evidence="2">
    <location>
        <begin position="368"/>
        <end position="402"/>
    </location>
</feature>
<organism evidence="3 4">
    <name type="scientific">Ceratopteris richardii</name>
    <name type="common">Triangle waterfern</name>
    <dbReference type="NCBI Taxonomy" id="49495"/>
    <lineage>
        <taxon>Eukaryota</taxon>
        <taxon>Viridiplantae</taxon>
        <taxon>Streptophyta</taxon>
        <taxon>Embryophyta</taxon>
        <taxon>Tracheophyta</taxon>
        <taxon>Polypodiopsida</taxon>
        <taxon>Polypodiidae</taxon>
        <taxon>Polypodiales</taxon>
        <taxon>Pteridineae</taxon>
        <taxon>Pteridaceae</taxon>
        <taxon>Parkerioideae</taxon>
        <taxon>Ceratopteris</taxon>
    </lineage>
</organism>
<dbReference type="Pfam" id="PF13041">
    <property type="entry name" value="PPR_2"/>
    <property type="match status" value="3"/>
</dbReference>